<dbReference type="UniPathway" id="UPA00606"/>
<dbReference type="EC" id="2.4.2.1" evidence="3"/>
<evidence type="ECO:0000313" key="5">
    <source>
        <dbReference type="EMBL" id="SPQ00529.1"/>
    </source>
</evidence>
<keyword evidence="6" id="KW-1185">Reference proteome</keyword>
<feature type="site" description="Important for substrate specificity" evidence="3">
    <location>
        <position position="165"/>
    </location>
</feature>
<dbReference type="GO" id="GO:0017061">
    <property type="term" value="F:S-methyl-5-thioadenosine phosphorylase activity"/>
    <property type="evidence" value="ECO:0007669"/>
    <property type="project" value="InterPro"/>
</dbReference>
<feature type="site" description="Important for substrate specificity" evidence="3">
    <location>
        <position position="219"/>
    </location>
</feature>
<comment type="caution">
    <text evidence="3">Lacks conserved residue(s) required for the propagation of feature annotation.</text>
</comment>
<dbReference type="AlphaFoldDB" id="A0A2U3QGP2"/>
<proteinExistence type="inferred from homology"/>
<dbReference type="GO" id="GO:0019509">
    <property type="term" value="P:L-methionine salvage from methylthioadenosine"/>
    <property type="evidence" value="ECO:0007669"/>
    <property type="project" value="TreeGrafter"/>
</dbReference>
<feature type="binding site" evidence="3">
    <location>
        <position position="183"/>
    </location>
    <ligand>
        <name>substrate</name>
    </ligand>
</feature>
<keyword evidence="3" id="KW-0660">Purine salvage</keyword>
<protein>
    <recommendedName>
        <fullName evidence="3">Probable 6-oxopurine nucleoside phosphorylase</fullName>
        <ecNumber evidence="3">2.4.2.1</ecNumber>
    </recommendedName>
    <alternativeName>
        <fullName evidence="3">Purine nucleoside phosphorylase</fullName>
        <shortName evidence="3">PNP</shortName>
    </alternativeName>
</protein>
<dbReference type="NCBIfam" id="NF006599">
    <property type="entry name" value="PRK09136.1"/>
    <property type="match status" value="1"/>
</dbReference>
<evidence type="ECO:0000256" key="3">
    <source>
        <dbReference type="HAMAP-Rule" id="MF_01963"/>
    </source>
</evidence>
<accession>A0A2U3QGP2</accession>
<dbReference type="GO" id="GO:0005829">
    <property type="term" value="C:cytosol"/>
    <property type="evidence" value="ECO:0007669"/>
    <property type="project" value="TreeGrafter"/>
</dbReference>
<dbReference type="CDD" id="cd09010">
    <property type="entry name" value="MTAP_SsMTAPII_like_MTIP"/>
    <property type="match status" value="1"/>
</dbReference>
<keyword evidence="1 3" id="KW-0328">Glycosyltransferase</keyword>
<dbReference type="Proteomes" id="UP000245125">
    <property type="component" value="Unassembled WGS sequence"/>
</dbReference>
<reference evidence="6" key="1">
    <citation type="submission" date="2018-03" db="EMBL/GenBank/DDBJ databases">
        <authorList>
            <person name="Zecchin S."/>
        </authorList>
    </citation>
    <scope>NUCLEOTIDE SEQUENCE [LARGE SCALE GENOMIC DNA]</scope>
</reference>
<evidence type="ECO:0000313" key="6">
    <source>
        <dbReference type="Proteomes" id="UP000245125"/>
    </source>
</evidence>
<feature type="domain" description="Nucleoside phosphorylase" evidence="4">
    <location>
        <begin position="4"/>
        <end position="241"/>
    </location>
</feature>
<comment type="catalytic activity">
    <reaction evidence="3">
        <text>a purine D-ribonucleoside + phosphate = a purine nucleobase + alpha-D-ribose 1-phosphate</text>
        <dbReference type="Rhea" id="RHEA:19805"/>
        <dbReference type="ChEBI" id="CHEBI:26386"/>
        <dbReference type="ChEBI" id="CHEBI:43474"/>
        <dbReference type="ChEBI" id="CHEBI:57720"/>
        <dbReference type="ChEBI" id="CHEBI:142355"/>
        <dbReference type="EC" id="2.4.2.1"/>
    </reaction>
</comment>
<comment type="pathway">
    <text evidence="3">Purine metabolism; purine nucleoside salvage.</text>
</comment>
<evidence type="ECO:0000259" key="4">
    <source>
        <dbReference type="Pfam" id="PF01048"/>
    </source>
</evidence>
<dbReference type="EMBL" id="OUUY01000071">
    <property type="protein sequence ID" value="SPQ00529.1"/>
    <property type="molecule type" value="Genomic_DNA"/>
</dbReference>
<organism evidence="5 6">
    <name type="scientific">Candidatus Sulfobium mesophilum</name>
    <dbReference type="NCBI Taxonomy" id="2016548"/>
    <lineage>
        <taxon>Bacteria</taxon>
        <taxon>Pseudomonadati</taxon>
        <taxon>Nitrospirota</taxon>
        <taxon>Nitrospiria</taxon>
        <taxon>Nitrospirales</taxon>
        <taxon>Nitrospiraceae</taxon>
        <taxon>Candidatus Sulfobium</taxon>
    </lineage>
</organism>
<comment type="similarity">
    <text evidence="3">Belongs to the PNP/MTAP phosphorylase family. MTAP subfamily.</text>
</comment>
<dbReference type="InterPro" id="IPR035994">
    <property type="entry name" value="Nucleoside_phosphorylase_sf"/>
</dbReference>
<dbReference type="InterPro" id="IPR000845">
    <property type="entry name" value="Nucleoside_phosphorylase_d"/>
</dbReference>
<dbReference type="SUPFAM" id="SSF53167">
    <property type="entry name" value="Purine and uridine phosphorylases"/>
    <property type="match status" value="1"/>
</dbReference>
<keyword evidence="2 3" id="KW-0808">Transferase</keyword>
<dbReference type="OrthoDB" id="1523230at2"/>
<feature type="binding site" evidence="3">
    <location>
        <begin position="207"/>
        <end position="209"/>
    </location>
    <ligand>
        <name>substrate</name>
    </ligand>
</feature>
<dbReference type="InterPro" id="IPR010044">
    <property type="entry name" value="MTAP"/>
</dbReference>
<comment type="function">
    <text evidence="3">Purine nucleoside phosphorylase which is highly specific for 6-oxopurine nucleosides. Cleaves guanosine or inosine to respective bases and sugar-1-phosphate molecules. Involved in purine salvage.</text>
</comment>
<dbReference type="NCBIfam" id="TIGR01694">
    <property type="entry name" value="MTAP"/>
    <property type="match status" value="1"/>
</dbReference>
<sequence>MPIIGVIGGSGLYDVPDLKIKDSVKVSTPYGEPSDLYRTGRWSDSEVVFLPRHGSGHNIQPHKVNYRANIWGFRELGAGQIISICSSGGISPGMKPGMITVPDQIIDMTHGRSSTFYDGDDVIHIDFTEPFCPDMRMYVASAAASAAVAVINSGLYVCTNGPRLETAAEIRTYAGWGADMVGMTLMPEAVLARELELCFTCIAVITNFAAGIVARKLTTKEVLSSMQSSKETLSSVLTAFFSAETGPSSCGCRQTLKEAKI</sequence>
<comment type="miscellaneous">
    <text evidence="3">Although this enzyme belongs to the family of MTA phosphorylases based on sequence homology, it has been shown that conserved amino acid substitutions in the substrate binding pocket convert the substrate specificity of this enzyme from 6-aminopurines to 6-oxopurines.</text>
</comment>
<name>A0A2U3QGP2_9BACT</name>
<feature type="binding site" evidence="3">
    <location>
        <position position="184"/>
    </location>
    <ligand>
        <name>phosphate</name>
        <dbReference type="ChEBI" id="CHEBI:43474"/>
    </ligand>
</feature>
<gene>
    <name evidence="5" type="ORF">NBG4_260024</name>
</gene>
<evidence type="ECO:0000256" key="1">
    <source>
        <dbReference type="ARBA" id="ARBA00022676"/>
    </source>
</evidence>
<dbReference type="PANTHER" id="PTHR42679">
    <property type="entry name" value="S-METHYL-5'-THIOADENOSINE PHOSPHORYLASE"/>
    <property type="match status" value="1"/>
</dbReference>
<dbReference type="Pfam" id="PF01048">
    <property type="entry name" value="PNP_UDP_1"/>
    <property type="match status" value="1"/>
</dbReference>
<dbReference type="Gene3D" id="3.40.50.1580">
    <property type="entry name" value="Nucleoside phosphorylase domain"/>
    <property type="match status" value="1"/>
</dbReference>
<feature type="binding site" evidence="3">
    <location>
        <begin position="52"/>
        <end position="53"/>
    </location>
    <ligand>
        <name>phosphate</name>
        <dbReference type="ChEBI" id="CHEBI:43474"/>
    </ligand>
</feature>
<comment type="subunit">
    <text evidence="3">Homohexamer. Dimer of a homotrimer.</text>
</comment>
<dbReference type="HAMAP" id="MF_01963">
    <property type="entry name" value="MTAP"/>
    <property type="match status" value="1"/>
</dbReference>
<dbReference type="GO" id="GO:0006166">
    <property type="term" value="P:purine ribonucleoside salvage"/>
    <property type="evidence" value="ECO:0007669"/>
    <property type="project" value="UniProtKB-UniRule"/>
</dbReference>
<evidence type="ECO:0000256" key="2">
    <source>
        <dbReference type="ARBA" id="ARBA00022679"/>
    </source>
</evidence>
<feature type="binding site" evidence="3">
    <location>
        <position position="10"/>
    </location>
    <ligand>
        <name>phosphate</name>
        <dbReference type="ChEBI" id="CHEBI:43474"/>
    </ligand>
</feature>
<dbReference type="PANTHER" id="PTHR42679:SF2">
    <property type="entry name" value="S-METHYL-5'-THIOADENOSINE PHOSPHORYLASE"/>
    <property type="match status" value="1"/>
</dbReference>